<evidence type="ECO:0000256" key="1">
    <source>
        <dbReference type="ARBA" id="ARBA00022679"/>
    </source>
</evidence>
<gene>
    <name evidence="8" type="primary">NCRK</name>
    <name evidence="8" type="ORF">Zm00014a_035438</name>
</gene>
<evidence type="ECO:0000256" key="2">
    <source>
        <dbReference type="ARBA" id="ARBA00022741"/>
    </source>
</evidence>
<evidence type="ECO:0000256" key="6">
    <source>
        <dbReference type="SAM" id="SignalP"/>
    </source>
</evidence>
<keyword evidence="4 5" id="KW-0067">ATP-binding</keyword>
<keyword evidence="1" id="KW-0808">Transferase</keyword>
<dbReference type="Proteomes" id="UP000251960">
    <property type="component" value="Chromosome 5"/>
</dbReference>
<keyword evidence="3 8" id="KW-0418">Kinase</keyword>
<dbReference type="ExpressionAtlas" id="A0A3L6EIU6">
    <property type="expression patterns" value="baseline and differential"/>
</dbReference>
<dbReference type="PROSITE" id="PS00107">
    <property type="entry name" value="PROTEIN_KINASE_ATP"/>
    <property type="match status" value="1"/>
</dbReference>
<dbReference type="PANTHER" id="PTHR47989">
    <property type="entry name" value="OS01G0750732 PROTEIN"/>
    <property type="match status" value="1"/>
</dbReference>
<sequence length="557" mass="60431">MDLLRMKLLLPSLISCLLLTQAALCAVAAADENGGGGSGADSWNCTCASGDEGLQKEEHAALRDGSCFTSCNCTSGTEFLCSCNLVICGGESGAFPGVVARFSYAELEQATGRFSDEHLIGVGGSSKVYRGQLGDGRVVAVKKLRPLGGADEDLEFLSEIELLSRLNHCHVVPLLGYCSESQGRQLERLLVFECMANGNLRDCLDLKRGRKPMDWQTRVGVALGAARGLEYLHEAAAPRILHRDIKSTNILLDDKFRAKVVCSVTPGWCLALLLKLVEITDLGMAKCLMNDGVTSCSSSPARMLGTFGYFAPEYAIVGKASLKSDVFSFGVVVLELITGRQPIHKSSSTRADESLVLWATSRLRDSGLVVTELPDPTLQGKFPAEEMQIMAHLARECLQWDPEARPTMTEVVHILATIAPLQHGAKRRNLPIATAFNLTPSPHVGRCDPEPKDDDIERQMQQQECSPTTAVQWQQQQARCTHAPTGRASWPGDRGNVMSRGAAVSGELVNGTVLMNPHGRGSWRRPLPLGDEEAVDVDLTEPRMEAFTQPAAFQPFR</sequence>
<dbReference type="InterPro" id="IPR008271">
    <property type="entry name" value="Ser/Thr_kinase_AS"/>
</dbReference>
<dbReference type="PROSITE" id="PS50011">
    <property type="entry name" value="PROTEIN_KINASE_DOM"/>
    <property type="match status" value="1"/>
</dbReference>
<dbReference type="GO" id="GO:0005524">
    <property type="term" value="F:ATP binding"/>
    <property type="evidence" value="ECO:0007669"/>
    <property type="project" value="UniProtKB-UniRule"/>
</dbReference>
<dbReference type="AlphaFoldDB" id="A0A3L6EIU6"/>
<keyword evidence="6" id="KW-0732">Signal</keyword>
<organism evidence="8">
    <name type="scientific">Zea mays</name>
    <name type="common">Maize</name>
    <dbReference type="NCBI Taxonomy" id="4577"/>
    <lineage>
        <taxon>Eukaryota</taxon>
        <taxon>Viridiplantae</taxon>
        <taxon>Streptophyta</taxon>
        <taxon>Embryophyta</taxon>
        <taxon>Tracheophyta</taxon>
        <taxon>Spermatophyta</taxon>
        <taxon>Magnoliopsida</taxon>
        <taxon>Liliopsida</taxon>
        <taxon>Poales</taxon>
        <taxon>Poaceae</taxon>
        <taxon>PACMAD clade</taxon>
        <taxon>Panicoideae</taxon>
        <taxon>Andropogonodae</taxon>
        <taxon>Andropogoneae</taxon>
        <taxon>Tripsacinae</taxon>
        <taxon>Zea</taxon>
    </lineage>
</organism>
<proteinExistence type="predicted"/>
<dbReference type="Gene3D" id="1.10.510.10">
    <property type="entry name" value="Transferase(Phosphotransferase) domain 1"/>
    <property type="match status" value="1"/>
</dbReference>
<evidence type="ECO:0000256" key="4">
    <source>
        <dbReference type="ARBA" id="ARBA00022840"/>
    </source>
</evidence>
<feature type="domain" description="Protein kinase" evidence="7">
    <location>
        <begin position="114"/>
        <end position="416"/>
    </location>
</feature>
<dbReference type="SMART" id="SM00220">
    <property type="entry name" value="S_TKc"/>
    <property type="match status" value="1"/>
</dbReference>
<comment type="caution">
    <text evidence="8">The sequence shown here is derived from an EMBL/GenBank/DDBJ whole genome shotgun (WGS) entry which is preliminary data.</text>
</comment>
<accession>A0A3L6EIU6</accession>
<name>A0A3L6EIU6_MAIZE</name>
<protein>
    <submittedName>
        <fullName evidence="8">Receptor-like serine/threonine-protein kinase NCRK</fullName>
    </submittedName>
</protein>
<dbReference type="SUPFAM" id="SSF56112">
    <property type="entry name" value="Protein kinase-like (PK-like)"/>
    <property type="match status" value="1"/>
</dbReference>
<dbReference type="EMBL" id="NCVQ01000006">
    <property type="protein sequence ID" value="PWZ20876.1"/>
    <property type="molecule type" value="Genomic_DNA"/>
</dbReference>
<evidence type="ECO:0000313" key="8">
    <source>
        <dbReference type="EMBL" id="PWZ20876.1"/>
    </source>
</evidence>
<evidence type="ECO:0000259" key="7">
    <source>
        <dbReference type="PROSITE" id="PS50011"/>
    </source>
</evidence>
<dbReference type="PANTHER" id="PTHR47989:SF23">
    <property type="entry name" value="RECEPTOR-LIKE SERINE_THREONINE-PROTEIN KINASE NCRK ISOFORM X1"/>
    <property type="match status" value="1"/>
</dbReference>
<keyword evidence="8" id="KW-0675">Receptor</keyword>
<dbReference type="PROSITE" id="PS00108">
    <property type="entry name" value="PROTEIN_KINASE_ST"/>
    <property type="match status" value="1"/>
</dbReference>
<dbReference type="Pfam" id="PF00069">
    <property type="entry name" value="Pkinase"/>
    <property type="match status" value="1"/>
</dbReference>
<evidence type="ECO:0000256" key="5">
    <source>
        <dbReference type="PROSITE-ProRule" id="PRU10141"/>
    </source>
</evidence>
<reference evidence="8" key="1">
    <citation type="journal article" date="2018" name="Nat. Genet.">
        <title>Extensive intraspecific gene order and gene structural variations between Mo17 and other maize genomes.</title>
        <authorList>
            <person name="Sun S."/>
            <person name="Zhou Y."/>
            <person name="Chen J."/>
            <person name="Shi J."/>
            <person name="Zhao H."/>
            <person name="Zhao H."/>
            <person name="Song W."/>
            <person name="Zhang M."/>
            <person name="Cui Y."/>
            <person name="Dong X."/>
            <person name="Liu H."/>
            <person name="Ma X."/>
            <person name="Jiao Y."/>
            <person name="Wang B."/>
            <person name="Wei X."/>
            <person name="Stein J.C."/>
            <person name="Glaubitz J.C."/>
            <person name="Lu F."/>
            <person name="Yu G."/>
            <person name="Liang C."/>
            <person name="Fengler K."/>
            <person name="Li B."/>
            <person name="Rafalski A."/>
            <person name="Schnable P.S."/>
            <person name="Ware D.H."/>
            <person name="Buckler E.S."/>
            <person name="Lai J."/>
        </authorList>
    </citation>
    <scope>NUCLEOTIDE SEQUENCE [LARGE SCALE GENOMIC DNA]</scope>
    <source>
        <tissue evidence="8">Seedling</tissue>
    </source>
</reference>
<dbReference type="InterPro" id="IPR017441">
    <property type="entry name" value="Protein_kinase_ATP_BS"/>
</dbReference>
<keyword evidence="2 5" id="KW-0547">Nucleotide-binding</keyword>
<dbReference type="CDD" id="cd14066">
    <property type="entry name" value="STKc_IRAK"/>
    <property type="match status" value="1"/>
</dbReference>
<dbReference type="InterPro" id="IPR000719">
    <property type="entry name" value="Prot_kinase_dom"/>
</dbReference>
<feature type="binding site" evidence="5">
    <location>
        <position position="143"/>
    </location>
    <ligand>
        <name>ATP</name>
        <dbReference type="ChEBI" id="CHEBI:30616"/>
    </ligand>
</feature>
<feature type="chain" id="PRO_5018129532" evidence="6">
    <location>
        <begin position="31"/>
        <end position="557"/>
    </location>
</feature>
<feature type="signal peptide" evidence="6">
    <location>
        <begin position="1"/>
        <end position="30"/>
    </location>
</feature>
<dbReference type="Gene3D" id="3.30.200.20">
    <property type="entry name" value="Phosphorylase Kinase, domain 1"/>
    <property type="match status" value="1"/>
</dbReference>
<dbReference type="GO" id="GO:0004672">
    <property type="term" value="F:protein kinase activity"/>
    <property type="evidence" value="ECO:0007669"/>
    <property type="project" value="InterPro"/>
</dbReference>
<dbReference type="InterPro" id="IPR011009">
    <property type="entry name" value="Kinase-like_dom_sf"/>
</dbReference>
<evidence type="ECO:0000256" key="3">
    <source>
        <dbReference type="ARBA" id="ARBA00022777"/>
    </source>
</evidence>
<dbReference type="FunFam" id="3.30.200.20:FF:000415">
    <property type="entry name" value="receptor-like serine/threonine-protein kinase NCRK"/>
    <property type="match status" value="1"/>
</dbReference>